<reference evidence="2 3" key="1">
    <citation type="submission" date="2016-11" db="EMBL/GenBank/DDBJ databases">
        <authorList>
            <person name="Jaros S."/>
            <person name="Januszkiewicz K."/>
            <person name="Wedrychowicz H."/>
        </authorList>
    </citation>
    <scope>NUCLEOTIDE SEQUENCE [LARGE SCALE GENOMIC DNA]</scope>
    <source>
        <strain evidence="2 3">DSM 21864</strain>
    </source>
</reference>
<dbReference type="OrthoDB" id="2084342at2"/>
<dbReference type="EMBL" id="FQZO01000010">
    <property type="protein sequence ID" value="SHJ90689.1"/>
    <property type="molecule type" value="Genomic_DNA"/>
</dbReference>
<dbReference type="STRING" id="1121298.SAMN05444401_0089"/>
<evidence type="ECO:0000256" key="1">
    <source>
        <dbReference type="SAM" id="Phobius"/>
    </source>
</evidence>
<feature type="transmembrane region" description="Helical" evidence="1">
    <location>
        <begin position="71"/>
        <end position="91"/>
    </location>
</feature>
<accession>A0A1M6N4M0</accession>
<dbReference type="AlphaFoldDB" id="A0A1M6N4M0"/>
<sequence length="102" mass="12135">MKKILKSFTFYFMLMSLFMIYMQYVGYDSKNIMLIHLNPILSKLQYTDFAESVLNSGKLVNCRTISGSISIYWYIAHFITFIIYGMIFDFIKTIIKRLARQQ</sequence>
<feature type="transmembrane region" description="Helical" evidence="1">
    <location>
        <begin position="7"/>
        <end position="24"/>
    </location>
</feature>
<organism evidence="2 3">
    <name type="scientific">Clostridium amylolyticum</name>
    <dbReference type="NCBI Taxonomy" id="1121298"/>
    <lineage>
        <taxon>Bacteria</taxon>
        <taxon>Bacillati</taxon>
        <taxon>Bacillota</taxon>
        <taxon>Clostridia</taxon>
        <taxon>Eubacteriales</taxon>
        <taxon>Clostridiaceae</taxon>
        <taxon>Clostridium</taxon>
    </lineage>
</organism>
<gene>
    <name evidence="2" type="ORF">SAMN05444401_0089</name>
</gene>
<evidence type="ECO:0000313" key="2">
    <source>
        <dbReference type="EMBL" id="SHJ90689.1"/>
    </source>
</evidence>
<keyword evidence="3" id="KW-1185">Reference proteome</keyword>
<dbReference type="Proteomes" id="UP000184080">
    <property type="component" value="Unassembled WGS sequence"/>
</dbReference>
<proteinExistence type="predicted"/>
<keyword evidence="1" id="KW-0472">Membrane</keyword>
<evidence type="ECO:0000313" key="3">
    <source>
        <dbReference type="Proteomes" id="UP000184080"/>
    </source>
</evidence>
<dbReference type="RefSeq" id="WP_073011667.1">
    <property type="nucleotide sequence ID" value="NZ_FQZO01000010.1"/>
</dbReference>
<keyword evidence="1" id="KW-0812">Transmembrane</keyword>
<keyword evidence="1" id="KW-1133">Transmembrane helix</keyword>
<name>A0A1M6N4M0_9CLOT</name>
<protein>
    <submittedName>
        <fullName evidence="2">Uncharacterized protein</fullName>
    </submittedName>
</protein>